<keyword evidence="15" id="KW-1015">Disulfide bond</keyword>
<evidence type="ECO:0000256" key="13">
    <source>
        <dbReference type="ARBA" id="ARBA00023136"/>
    </source>
</evidence>
<dbReference type="Gene3D" id="1.10.510.10">
    <property type="entry name" value="Transferase(Phosphotransferase) domain 1"/>
    <property type="match status" value="1"/>
</dbReference>
<reference evidence="31" key="2">
    <citation type="submission" date="2025-08" db="UniProtKB">
        <authorList>
            <consortium name="Ensembl"/>
        </authorList>
    </citation>
    <scope>IDENTIFICATION</scope>
</reference>
<evidence type="ECO:0000256" key="19">
    <source>
        <dbReference type="ARBA" id="ARBA00051243"/>
    </source>
</evidence>
<dbReference type="PROSITE" id="PS00240">
    <property type="entry name" value="RECEPTOR_TYR_KIN_III"/>
    <property type="match status" value="1"/>
</dbReference>
<keyword evidence="7" id="KW-0677">Repeat</keyword>
<evidence type="ECO:0000256" key="2">
    <source>
        <dbReference type="ARBA" id="ARBA00011902"/>
    </source>
</evidence>
<dbReference type="SMART" id="SM00409">
    <property type="entry name" value="IG"/>
    <property type="match status" value="3"/>
</dbReference>
<dbReference type="Pfam" id="PF07679">
    <property type="entry name" value="I-set"/>
    <property type="match status" value="1"/>
</dbReference>
<evidence type="ECO:0000256" key="27">
    <source>
        <dbReference type="SAM" id="Phobius"/>
    </source>
</evidence>
<organism evidence="31 32">
    <name type="scientific">Cynoglossus semilaevis</name>
    <name type="common">Tongue sole</name>
    <dbReference type="NCBI Taxonomy" id="244447"/>
    <lineage>
        <taxon>Eukaryota</taxon>
        <taxon>Metazoa</taxon>
        <taxon>Chordata</taxon>
        <taxon>Craniata</taxon>
        <taxon>Vertebrata</taxon>
        <taxon>Euteleostomi</taxon>
        <taxon>Actinopterygii</taxon>
        <taxon>Neopterygii</taxon>
        <taxon>Teleostei</taxon>
        <taxon>Neoteleostei</taxon>
        <taxon>Acanthomorphata</taxon>
        <taxon>Carangaria</taxon>
        <taxon>Pleuronectiformes</taxon>
        <taxon>Pleuronectoidei</taxon>
        <taxon>Cynoglossidae</taxon>
        <taxon>Cynoglossinae</taxon>
        <taxon>Cynoglossus</taxon>
    </lineage>
</organism>
<evidence type="ECO:0000256" key="26">
    <source>
        <dbReference type="SAM" id="MobiDB-lite"/>
    </source>
</evidence>
<evidence type="ECO:0000256" key="24">
    <source>
        <dbReference type="PROSITE-ProRule" id="PRU10141"/>
    </source>
</evidence>
<feature type="domain" description="Ig-like" evidence="30">
    <location>
        <begin position="30"/>
        <end position="116"/>
    </location>
</feature>
<comment type="subcellular location">
    <subcellularLocation>
        <location evidence="1">Cell membrane</location>
        <topology evidence="1">Single-pass type I membrane protein</topology>
    </subcellularLocation>
    <subcellularLocation>
        <location evidence="25">Membrane</location>
        <topology evidence="25">Single-pass type I membrane protein</topology>
    </subcellularLocation>
</comment>
<dbReference type="GO" id="GO:0060326">
    <property type="term" value="P:cell chemotaxis"/>
    <property type="evidence" value="ECO:0007669"/>
    <property type="project" value="TreeGrafter"/>
</dbReference>
<evidence type="ECO:0000256" key="15">
    <source>
        <dbReference type="ARBA" id="ARBA00023157"/>
    </source>
</evidence>
<evidence type="ECO:0000256" key="22">
    <source>
        <dbReference type="PIRSR" id="PIRSR000615-3"/>
    </source>
</evidence>
<dbReference type="InterPro" id="IPR011009">
    <property type="entry name" value="Kinase-like_dom_sf"/>
</dbReference>
<dbReference type="GO" id="GO:0005524">
    <property type="term" value="F:ATP binding"/>
    <property type="evidence" value="ECO:0007669"/>
    <property type="project" value="UniProtKB-UniRule"/>
</dbReference>
<evidence type="ECO:0000256" key="8">
    <source>
        <dbReference type="ARBA" id="ARBA00022741"/>
    </source>
</evidence>
<dbReference type="GO" id="GO:0014911">
    <property type="term" value="P:positive regulation of smooth muscle cell migration"/>
    <property type="evidence" value="ECO:0007669"/>
    <property type="project" value="TreeGrafter"/>
</dbReference>
<keyword evidence="6 25" id="KW-0812">Transmembrane</keyword>
<feature type="compositionally biased region" description="Polar residues" evidence="26">
    <location>
        <begin position="1004"/>
        <end position="1013"/>
    </location>
</feature>
<feature type="compositionally biased region" description="Acidic residues" evidence="26">
    <location>
        <begin position="1056"/>
        <end position="1066"/>
    </location>
</feature>
<feature type="chain" id="PRO_5018093080" description="receptor protein-tyrosine kinase" evidence="28">
    <location>
        <begin position="26"/>
        <end position="1103"/>
    </location>
</feature>
<dbReference type="GO" id="GO:0048702">
    <property type="term" value="P:embryonic neurocranium morphogenesis"/>
    <property type="evidence" value="ECO:0007669"/>
    <property type="project" value="Ensembl"/>
</dbReference>
<dbReference type="PROSITE" id="PS00109">
    <property type="entry name" value="PROTEIN_KINASE_TYR"/>
    <property type="match status" value="1"/>
</dbReference>
<keyword evidence="4" id="KW-0597">Phosphoprotein</keyword>
<evidence type="ECO:0000256" key="10">
    <source>
        <dbReference type="ARBA" id="ARBA00022840"/>
    </source>
</evidence>
<evidence type="ECO:0000256" key="18">
    <source>
        <dbReference type="ARBA" id="ARBA00023319"/>
    </source>
</evidence>
<keyword evidence="22" id="KW-0479">Metal-binding</keyword>
<feature type="domain" description="Ig-like" evidence="30">
    <location>
        <begin position="208"/>
        <end position="298"/>
    </location>
</feature>
<dbReference type="GO" id="GO:0046872">
    <property type="term" value="F:metal ion binding"/>
    <property type="evidence" value="ECO:0007669"/>
    <property type="project" value="UniProtKB-KW"/>
</dbReference>
<evidence type="ECO:0000256" key="9">
    <source>
        <dbReference type="ARBA" id="ARBA00022777"/>
    </source>
</evidence>
<evidence type="ECO:0000259" key="30">
    <source>
        <dbReference type="PROSITE" id="PS50835"/>
    </source>
</evidence>
<dbReference type="AlphaFoldDB" id="A0A3P8VT71"/>
<dbReference type="Ensembl" id="ENSCSET00000016708.1">
    <property type="protein sequence ID" value="ENSCSEP00000016496.1"/>
    <property type="gene ID" value="ENSCSEG00000010607.1"/>
</dbReference>
<feature type="binding site" evidence="21">
    <location>
        <begin position="669"/>
        <end position="675"/>
    </location>
    <ligand>
        <name>ATP</name>
        <dbReference type="ChEBI" id="CHEBI:30616"/>
    </ligand>
</feature>
<evidence type="ECO:0000256" key="12">
    <source>
        <dbReference type="ARBA" id="ARBA00022989"/>
    </source>
</evidence>
<evidence type="ECO:0000256" key="1">
    <source>
        <dbReference type="ARBA" id="ARBA00004251"/>
    </source>
</evidence>
<evidence type="ECO:0000256" key="17">
    <source>
        <dbReference type="ARBA" id="ARBA00023180"/>
    </source>
</evidence>
<feature type="active site" description="Proton acceptor" evidence="20">
    <location>
        <position position="812"/>
    </location>
</feature>
<dbReference type="InterPro" id="IPR017441">
    <property type="entry name" value="Protein_kinase_ATP_BS"/>
</dbReference>
<dbReference type="GO" id="GO:0060976">
    <property type="term" value="P:coronary vasculature development"/>
    <property type="evidence" value="ECO:0007669"/>
    <property type="project" value="Ensembl"/>
</dbReference>
<dbReference type="FunFam" id="3.30.200.20:FF:000025">
    <property type="entry name" value="Platelet-derived growth factor receptor alpha"/>
    <property type="match status" value="1"/>
</dbReference>
<dbReference type="InterPro" id="IPR008266">
    <property type="entry name" value="Tyr_kinase_AS"/>
</dbReference>
<dbReference type="InterPro" id="IPR013098">
    <property type="entry name" value="Ig_I-set"/>
</dbReference>
<accession>A0A3P8VT71</accession>
<keyword evidence="9" id="KW-0418">Kinase</keyword>
<evidence type="ECO:0000256" key="3">
    <source>
        <dbReference type="ARBA" id="ARBA00022475"/>
    </source>
</evidence>
<keyword evidence="18 25" id="KW-0393">Immunoglobulin domain</keyword>
<dbReference type="InterPro" id="IPR050122">
    <property type="entry name" value="RTK"/>
</dbReference>
<keyword evidence="5" id="KW-0808">Transferase</keyword>
<feature type="domain" description="Protein kinase" evidence="29">
    <location>
        <begin position="587"/>
        <end position="963"/>
    </location>
</feature>
<dbReference type="GO" id="GO:0001755">
    <property type="term" value="P:neural crest cell migration"/>
    <property type="evidence" value="ECO:0007669"/>
    <property type="project" value="Ensembl"/>
</dbReference>
<feature type="binding site" evidence="22">
    <location>
        <position position="830"/>
    </location>
    <ligand>
        <name>Mg(2+)</name>
        <dbReference type="ChEBI" id="CHEBI:18420"/>
    </ligand>
</feature>
<name>A0A3P8VT71_CYNSE</name>
<evidence type="ECO:0000256" key="14">
    <source>
        <dbReference type="ARBA" id="ARBA00023137"/>
    </source>
</evidence>
<dbReference type="Pfam" id="PF13895">
    <property type="entry name" value="Ig_2"/>
    <property type="match status" value="1"/>
</dbReference>
<dbReference type="CTD" id="5159"/>
<feature type="binding site" evidence="21">
    <location>
        <begin position="594"/>
        <end position="601"/>
    </location>
    <ligand>
        <name>ATP</name>
        <dbReference type="ChEBI" id="CHEBI:30616"/>
    </ligand>
</feature>
<keyword evidence="14" id="KW-0829">Tyrosine-protein kinase</keyword>
<evidence type="ECO:0000313" key="31">
    <source>
        <dbReference type="Ensembl" id="ENSCSEP00000016496.1"/>
    </source>
</evidence>
<dbReference type="SMART" id="SM00408">
    <property type="entry name" value="IGc2"/>
    <property type="match status" value="4"/>
</dbReference>
<dbReference type="OMA" id="WPEDQEF"/>
<keyword evidence="28" id="KW-0732">Signal</keyword>
<dbReference type="SUPFAM" id="SSF56112">
    <property type="entry name" value="Protein kinase-like (PK-like)"/>
    <property type="match status" value="1"/>
</dbReference>
<dbReference type="FunFam" id="1.10.510.10:FF:000140">
    <property type="entry name" value="Platelet-derived growth factor receptor beta"/>
    <property type="match status" value="1"/>
</dbReference>
<dbReference type="InterPro" id="IPR003598">
    <property type="entry name" value="Ig_sub2"/>
</dbReference>
<evidence type="ECO:0000256" key="6">
    <source>
        <dbReference type="ARBA" id="ARBA00022692"/>
    </source>
</evidence>
<feature type="site" description="Important for interaction with phosphotyrosine-binding proteins" evidence="23">
    <location>
        <position position="956"/>
    </location>
</feature>
<feature type="transmembrane region" description="Helical" evidence="27">
    <location>
        <begin position="515"/>
        <end position="543"/>
    </location>
</feature>
<keyword evidence="11" id="KW-0832">Ubl conjugation</keyword>
<dbReference type="InterPro" id="IPR020635">
    <property type="entry name" value="Tyr_kinase_cat_dom"/>
</dbReference>
<dbReference type="STRING" id="244447.ENSCSEP00000016496"/>
<dbReference type="SUPFAM" id="SSF48726">
    <property type="entry name" value="Immunoglobulin"/>
    <property type="match status" value="4"/>
</dbReference>
<dbReference type="InterPro" id="IPR007110">
    <property type="entry name" value="Ig-like_dom"/>
</dbReference>
<evidence type="ECO:0000256" key="5">
    <source>
        <dbReference type="ARBA" id="ARBA00022679"/>
    </source>
</evidence>
<dbReference type="GO" id="GO:0001525">
    <property type="term" value="P:angiogenesis"/>
    <property type="evidence" value="ECO:0007669"/>
    <property type="project" value="Ensembl"/>
</dbReference>
<dbReference type="SMART" id="SM00219">
    <property type="entry name" value="TyrKc"/>
    <property type="match status" value="1"/>
</dbReference>
<keyword evidence="13 27" id="KW-0472">Membrane</keyword>
<evidence type="ECO:0000256" key="4">
    <source>
        <dbReference type="ARBA" id="ARBA00022553"/>
    </source>
</evidence>
<feature type="region of interest" description="Disordered" evidence="26">
    <location>
        <begin position="1031"/>
        <end position="1103"/>
    </location>
</feature>
<dbReference type="GO" id="GO:1904238">
    <property type="term" value="P:pericyte cell differentiation"/>
    <property type="evidence" value="ECO:0007669"/>
    <property type="project" value="Ensembl"/>
</dbReference>
<feature type="binding site" evidence="22">
    <location>
        <position position="566"/>
    </location>
    <ligand>
        <name>Mg(2+)</name>
        <dbReference type="ChEBI" id="CHEBI:18420"/>
    </ligand>
</feature>
<dbReference type="PANTHER" id="PTHR24416">
    <property type="entry name" value="TYROSINE-PROTEIN KINASE RECEPTOR"/>
    <property type="match status" value="1"/>
</dbReference>
<dbReference type="EC" id="2.7.10.1" evidence="2"/>
<dbReference type="PRINTS" id="PR01832">
    <property type="entry name" value="VEGFRECEPTOR"/>
</dbReference>
<dbReference type="Gene3D" id="2.60.40.10">
    <property type="entry name" value="Immunoglobulins"/>
    <property type="match status" value="5"/>
</dbReference>
<keyword evidence="3" id="KW-1003">Cell membrane</keyword>
<evidence type="ECO:0000256" key="21">
    <source>
        <dbReference type="PIRSR" id="PIRSR000615-2"/>
    </source>
</evidence>
<dbReference type="PROSITE" id="PS00107">
    <property type="entry name" value="PROTEIN_KINASE_ATP"/>
    <property type="match status" value="1"/>
</dbReference>
<dbReference type="GO" id="GO:0097084">
    <property type="term" value="P:vascular associated smooth muscle cell development"/>
    <property type="evidence" value="ECO:0007669"/>
    <property type="project" value="Ensembl"/>
</dbReference>
<dbReference type="InterPro" id="IPR000719">
    <property type="entry name" value="Prot_kinase_dom"/>
</dbReference>
<dbReference type="PROSITE" id="PS50011">
    <property type="entry name" value="PROTEIN_KINASE_DOM"/>
    <property type="match status" value="1"/>
</dbReference>
<keyword evidence="8 21" id="KW-0547">Nucleotide-binding</keyword>
<dbReference type="RefSeq" id="XP_008325328.1">
    <property type="nucleotide sequence ID" value="XM_008327106.3"/>
</dbReference>
<dbReference type="GO" id="GO:0005886">
    <property type="term" value="C:plasma membrane"/>
    <property type="evidence" value="ECO:0007669"/>
    <property type="project" value="UniProtKB-SubCell"/>
</dbReference>
<dbReference type="Pfam" id="PF07714">
    <property type="entry name" value="PK_Tyr_Ser-Thr"/>
    <property type="match status" value="1"/>
</dbReference>
<dbReference type="PANTHER" id="PTHR24416:SF53">
    <property type="entry name" value="PLATELET-DERIVED GROWTH FACTOR RECEPTOR BETA"/>
    <property type="match status" value="1"/>
</dbReference>
<feature type="signal peptide" evidence="28">
    <location>
        <begin position="1"/>
        <end position="25"/>
    </location>
</feature>
<evidence type="ECO:0000256" key="25">
    <source>
        <dbReference type="RuleBase" id="RU000311"/>
    </source>
</evidence>
<dbReference type="GO" id="GO:0048407">
    <property type="term" value="F:platelet-derived growth factor binding"/>
    <property type="evidence" value="ECO:0007669"/>
    <property type="project" value="TreeGrafter"/>
</dbReference>
<evidence type="ECO:0000259" key="29">
    <source>
        <dbReference type="PROSITE" id="PS50011"/>
    </source>
</evidence>
<evidence type="ECO:0000256" key="23">
    <source>
        <dbReference type="PIRSR" id="PIRSR000615-4"/>
    </source>
</evidence>
<dbReference type="GO" id="GO:0060218">
    <property type="term" value="P:hematopoietic stem cell differentiation"/>
    <property type="evidence" value="ECO:0007669"/>
    <property type="project" value="Ensembl"/>
</dbReference>
<dbReference type="GO" id="GO:0043235">
    <property type="term" value="C:receptor complex"/>
    <property type="evidence" value="ECO:0007669"/>
    <property type="project" value="TreeGrafter"/>
</dbReference>
<dbReference type="GO" id="GO:0061300">
    <property type="term" value="P:cerebellum vasculature development"/>
    <property type="evidence" value="ECO:0007669"/>
    <property type="project" value="Ensembl"/>
</dbReference>
<reference evidence="31 32" key="1">
    <citation type="journal article" date="2014" name="Nat. Genet.">
        <title>Whole-genome sequence of a flatfish provides insights into ZW sex chromosome evolution and adaptation to a benthic lifestyle.</title>
        <authorList>
            <person name="Chen S."/>
            <person name="Zhang G."/>
            <person name="Shao C."/>
            <person name="Huang Q."/>
            <person name="Liu G."/>
            <person name="Zhang P."/>
            <person name="Song W."/>
            <person name="An N."/>
            <person name="Chalopin D."/>
            <person name="Volff J.N."/>
            <person name="Hong Y."/>
            <person name="Li Q."/>
            <person name="Sha Z."/>
            <person name="Zhou H."/>
            <person name="Xie M."/>
            <person name="Yu Q."/>
            <person name="Liu Y."/>
            <person name="Xiang H."/>
            <person name="Wang N."/>
            <person name="Wu K."/>
            <person name="Yang C."/>
            <person name="Zhou Q."/>
            <person name="Liao X."/>
            <person name="Yang L."/>
            <person name="Hu Q."/>
            <person name="Zhang J."/>
            <person name="Meng L."/>
            <person name="Jin L."/>
            <person name="Tian Y."/>
            <person name="Lian J."/>
            <person name="Yang J."/>
            <person name="Miao G."/>
            <person name="Liu S."/>
            <person name="Liang Z."/>
            <person name="Yan F."/>
            <person name="Li Y."/>
            <person name="Sun B."/>
            <person name="Zhang H."/>
            <person name="Zhang J."/>
            <person name="Zhu Y."/>
            <person name="Du M."/>
            <person name="Zhao Y."/>
            <person name="Schartl M."/>
            <person name="Tang Q."/>
            <person name="Wang J."/>
        </authorList>
    </citation>
    <scope>NUCLEOTIDE SEQUENCE</scope>
</reference>
<dbReference type="Gene3D" id="3.30.200.20">
    <property type="entry name" value="Phosphorylase Kinase, domain 1"/>
    <property type="match status" value="1"/>
</dbReference>
<evidence type="ECO:0000256" key="20">
    <source>
        <dbReference type="PIRSR" id="PIRSR000615-1"/>
    </source>
</evidence>
<dbReference type="InterPro" id="IPR001824">
    <property type="entry name" value="Tyr_kinase_rcpt_3_CS"/>
</dbReference>
<protein>
    <recommendedName>
        <fullName evidence="2">receptor protein-tyrosine kinase</fullName>
        <ecNumber evidence="2">2.7.10.1</ecNumber>
    </recommendedName>
</protein>
<dbReference type="InterPro" id="IPR001245">
    <property type="entry name" value="Ser-Thr/Tyr_kinase_cat_dom"/>
</dbReference>
<evidence type="ECO:0000256" key="28">
    <source>
        <dbReference type="SAM" id="SignalP"/>
    </source>
</evidence>
<dbReference type="GeneTree" id="ENSGT00940000157138"/>
<dbReference type="PROSITE" id="PS50835">
    <property type="entry name" value="IG_LIKE"/>
    <property type="match status" value="2"/>
</dbReference>
<proteinExistence type="inferred from homology"/>
<dbReference type="GO" id="GO:0001974">
    <property type="term" value="P:blood vessel remodeling"/>
    <property type="evidence" value="ECO:0007669"/>
    <property type="project" value="Ensembl"/>
</dbReference>
<dbReference type="GeneID" id="103391002"/>
<feature type="region of interest" description="Disordered" evidence="26">
    <location>
        <begin position="968"/>
        <end position="1017"/>
    </location>
</feature>
<evidence type="ECO:0000313" key="32">
    <source>
        <dbReference type="Proteomes" id="UP000265120"/>
    </source>
</evidence>
<dbReference type="KEGG" id="csem:103391002"/>
<feature type="binding site" evidence="21 24">
    <location>
        <position position="621"/>
    </location>
    <ligand>
        <name>ATP</name>
        <dbReference type="ChEBI" id="CHEBI:30616"/>
    </ligand>
</feature>
<comment type="catalytic activity">
    <reaction evidence="19">
        <text>L-tyrosyl-[protein] + ATP = O-phospho-L-tyrosyl-[protein] + ADP + H(+)</text>
        <dbReference type="Rhea" id="RHEA:10596"/>
        <dbReference type="Rhea" id="RHEA-COMP:10136"/>
        <dbReference type="Rhea" id="RHEA-COMP:20101"/>
        <dbReference type="ChEBI" id="CHEBI:15378"/>
        <dbReference type="ChEBI" id="CHEBI:30616"/>
        <dbReference type="ChEBI" id="CHEBI:46858"/>
        <dbReference type="ChEBI" id="CHEBI:61978"/>
        <dbReference type="ChEBI" id="CHEBI:456216"/>
        <dbReference type="EC" id="2.7.10.1"/>
    </reaction>
</comment>
<dbReference type="InterPro" id="IPR036179">
    <property type="entry name" value="Ig-like_dom_sf"/>
</dbReference>
<sequence length="1103" mass="124294">MRRMAVFKLCLTVTALLCLLTGATCLKIIPDDRELVLVQGSTLTLTCSGLGETRWEFKKDDVPNFQVDQEQKVGKWYEVVQNGNKSSDLTLLNVSWQHTGVYLCTDQVSGESKEVTVFVPDPKVWFTKRAHGMVTRTSEESIIPCMVTNPKIKVTLYESGSDMPISGQYNPTEGVRAAVEDRTYQCRGELNGEVKESQEFYVFAITVPEALDAYINVSKTILKQGEALTVNCTVQGVELVLFSWETPNHEVEPETDMLSATSMRSYLIFPRATVAHSGKYVCRVDENVKGLSASASINITVLERGFVDAKPAQQQDISANLQENVELRVEITAYPPPLVYWRKDGAPIKGDKTITFRQEQEIRYVTILTLVRVRTEQMGRYTVFITNEDDSKEVTFDLKVRVPSQIKDLTDHHLPGDRHLVTCVAEGAPVPTIQWFSCDSMLKCNNRTAVWKSLVPQPDELTIQTNVSYNNTRKTSQIRSQVTFNKPQQVTVRCETTNQAGHVDRRDIKLVSNTLFSQVAVLAAVLALVVIVILFFIILIAVWRKKPRYEIRWKVIESVSQDGHEYIYVDPIHLPYDLAWEMPRDNLVLGRTLGSGAFGRVVEATAYGLTHLQSSTKVAVKMLKSTARRSETQALMSELKIMSHLGPHLNIVNLLGACTKHGPLYLVTEYCRYGDLVDYLHRNKHTFLQYYAEKNHDDSCFISGGSTPVSQRKGYVSSGSESDGGYMDMTKDEPSVYVPMQEQIDTIKYADIQPSPYESSYQQDIYQEQGGNRFDLVLGDSPILTFDDLLGFSYQVAKGMEFLASKNCVHRDLAARNVLICEGKLVKICDFGLARDIMHDSNYISKGSTFLPLKWMAPESIFHNLYTTLSDVWSYGILLWEIFTLGGTPYPDLPMNELFYSALKRGYRMAKPAHASDEVYDIMRKCWDEKFEKRPDFSFLVHSVGNMLTDSYKKRYHQVHENFLKSDHPAVTRTKPRLSSPFPINTSSSSAPSLAALSFPPTPHNQTLSSGNFRPQDDTQEVITSYNEYIIPIPDPKPEDVFTDIPSESPTSSVALEEEEVEEESEAMSQDTADTLPEEEEDTSERDALLGSSGTPDVEDSFL</sequence>
<dbReference type="InParanoid" id="A0A3P8VT71"/>
<dbReference type="OrthoDB" id="9936425at2759"/>
<dbReference type="InterPro" id="IPR003599">
    <property type="entry name" value="Ig_sub"/>
</dbReference>
<dbReference type="GO" id="GO:0072109">
    <property type="term" value="P:glomerular mesangium development"/>
    <property type="evidence" value="ECO:0007669"/>
    <property type="project" value="Ensembl"/>
</dbReference>
<dbReference type="GO" id="GO:0005019">
    <property type="term" value="F:platelet-derived growth factor beta-receptor activity"/>
    <property type="evidence" value="ECO:0007669"/>
    <property type="project" value="TreeGrafter"/>
</dbReference>
<reference evidence="31" key="3">
    <citation type="submission" date="2025-09" db="UniProtKB">
        <authorList>
            <consortium name="Ensembl"/>
        </authorList>
    </citation>
    <scope>IDENTIFICATION</scope>
</reference>
<keyword evidence="22" id="KW-0460">Magnesium</keyword>
<keyword evidence="32" id="KW-1185">Reference proteome</keyword>
<dbReference type="Proteomes" id="UP000265120">
    <property type="component" value="Chromosome 15"/>
</dbReference>
<feature type="compositionally biased region" description="Low complexity" evidence="26">
    <location>
        <begin position="979"/>
        <end position="999"/>
    </location>
</feature>
<dbReference type="InterPro" id="IPR013783">
    <property type="entry name" value="Ig-like_fold"/>
</dbReference>
<keyword evidence="12 27" id="KW-1133">Transmembrane helix</keyword>
<dbReference type="Pfam" id="PF25305">
    <property type="entry name" value="Ig_PDGFR_d4"/>
    <property type="match status" value="1"/>
</dbReference>
<feature type="binding site" evidence="21">
    <location>
        <position position="816"/>
    </location>
    <ligand>
        <name>ATP</name>
        <dbReference type="ChEBI" id="CHEBI:30616"/>
    </ligand>
</feature>
<comment type="similarity">
    <text evidence="25">Belongs to the protein kinase superfamily. Tyr protein kinase family. CSF-1/PDGF receptor subfamily.</text>
</comment>
<keyword evidence="16 25" id="KW-0675">Receptor</keyword>
<dbReference type="PIRSF" id="PIRSF000615">
    <property type="entry name" value="TyrPK_CSF1-R"/>
    <property type="match status" value="1"/>
</dbReference>
<feature type="binding site" evidence="22">
    <location>
        <position position="817"/>
    </location>
    <ligand>
        <name>Mg(2+)</name>
        <dbReference type="ChEBI" id="CHEBI:18420"/>
    </ligand>
</feature>
<evidence type="ECO:0000256" key="7">
    <source>
        <dbReference type="ARBA" id="ARBA00022737"/>
    </source>
</evidence>
<evidence type="ECO:0000256" key="11">
    <source>
        <dbReference type="ARBA" id="ARBA00022843"/>
    </source>
</evidence>
<keyword evidence="17" id="KW-0325">Glycoprotein</keyword>
<keyword evidence="10 21" id="KW-0067">ATP-binding</keyword>
<evidence type="ECO:0000256" key="16">
    <source>
        <dbReference type="ARBA" id="ARBA00023170"/>
    </source>
</evidence>